<protein>
    <submittedName>
        <fullName evidence="1">Uncharacterized protein</fullName>
    </submittedName>
</protein>
<evidence type="ECO:0000313" key="1">
    <source>
        <dbReference type="EnsemblMetazoa" id="Aqu2.1.42436_001"/>
    </source>
</evidence>
<accession>A0A1X7VPX7</accession>
<reference evidence="1" key="1">
    <citation type="submission" date="2017-05" db="UniProtKB">
        <authorList>
            <consortium name="EnsemblMetazoa"/>
        </authorList>
    </citation>
    <scope>IDENTIFICATION</scope>
</reference>
<sequence length="97" mass="10325">MVESTTLIPGVISHKEVPDSLIPSSERDCAGLSRKVKLAIGGQEGLVNGARGITVGFSWPNGPDDQAKKVDLPQKVYIIFHDPSVGLVSRVTIDDSL</sequence>
<dbReference type="InParanoid" id="A0A1X7VPX7"/>
<dbReference type="AlphaFoldDB" id="A0A1X7VPX7"/>
<name>A0A1X7VPX7_AMPQE</name>
<dbReference type="OrthoDB" id="416437at2759"/>
<organism evidence="1">
    <name type="scientific">Amphimedon queenslandica</name>
    <name type="common">Sponge</name>
    <dbReference type="NCBI Taxonomy" id="400682"/>
    <lineage>
        <taxon>Eukaryota</taxon>
        <taxon>Metazoa</taxon>
        <taxon>Porifera</taxon>
        <taxon>Demospongiae</taxon>
        <taxon>Heteroscleromorpha</taxon>
        <taxon>Haplosclerida</taxon>
        <taxon>Niphatidae</taxon>
        <taxon>Amphimedon</taxon>
    </lineage>
</organism>
<proteinExistence type="predicted"/>
<dbReference type="EnsemblMetazoa" id="Aqu2.1.42436_001">
    <property type="protein sequence ID" value="Aqu2.1.42436_001"/>
    <property type="gene ID" value="Aqu2.1.42436"/>
</dbReference>